<protein>
    <recommendedName>
        <fullName evidence="3">DUF7605 domain-containing protein</fullName>
    </recommendedName>
</protein>
<dbReference type="Gene3D" id="3.40.50.300">
    <property type="entry name" value="P-loop containing nucleotide triphosphate hydrolases"/>
    <property type="match status" value="1"/>
</dbReference>
<evidence type="ECO:0000256" key="2">
    <source>
        <dbReference type="SAM" id="MobiDB-lite"/>
    </source>
</evidence>
<accession>A0AAN7YMM2</accession>
<dbReference type="SUPFAM" id="SSF52540">
    <property type="entry name" value="P-loop containing nucleoside triphosphate hydrolases"/>
    <property type="match status" value="1"/>
</dbReference>
<name>A0AAN7YMM2_9PEZI</name>
<feature type="coiled-coil region" evidence="1">
    <location>
        <begin position="942"/>
        <end position="976"/>
    </location>
</feature>
<evidence type="ECO:0000313" key="4">
    <source>
        <dbReference type="EMBL" id="KAK5107579.1"/>
    </source>
</evidence>
<dbReference type="EMBL" id="JAVRRL010000115">
    <property type="protein sequence ID" value="KAK5107579.1"/>
    <property type="molecule type" value="Genomic_DNA"/>
</dbReference>
<keyword evidence="1" id="KW-0175">Coiled coil</keyword>
<feature type="compositionally biased region" description="Basic and acidic residues" evidence="2">
    <location>
        <begin position="1"/>
        <end position="10"/>
    </location>
</feature>
<organism evidence="4 5">
    <name type="scientific">Meristemomyces frigidus</name>
    <dbReference type="NCBI Taxonomy" id="1508187"/>
    <lineage>
        <taxon>Eukaryota</taxon>
        <taxon>Fungi</taxon>
        <taxon>Dikarya</taxon>
        <taxon>Ascomycota</taxon>
        <taxon>Pezizomycotina</taxon>
        <taxon>Dothideomycetes</taxon>
        <taxon>Dothideomycetidae</taxon>
        <taxon>Mycosphaerellales</taxon>
        <taxon>Teratosphaeriaceae</taxon>
        <taxon>Meristemomyces</taxon>
    </lineage>
</organism>
<dbReference type="PANTHER" id="PTHR36681">
    <property type="entry name" value="NUCLEAR GTPASE, GERMINAL CENTER-ASSOCIATED, TANDEM DUPLICATE 3"/>
    <property type="match status" value="1"/>
</dbReference>
<dbReference type="AlphaFoldDB" id="A0AAN7YMM2"/>
<evidence type="ECO:0000313" key="5">
    <source>
        <dbReference type="Proteomes" id="UP001310890"/>
    </source>
</evidence>
<dbReference type="PANTHER" id="PTHR36681:SF3">
    <property type="entry name" value="NUCLEAR GTPASE, GERMINAL CENTER-ASSOCIATED, TANDEM DUPLICATE 3"/>
    <property type="match status" value="1"/>
</dbReference>
<proteinExistence type="predicted"/>
<gene>
    <name evidence="4" type="ORF">LTR62_001022</name>
</gene>
<feature type="coiled-coil region" evidence="1">
    <location>
        <begin position="503"/>
        <end position="554"/>
    </location>
</feature>
<feature type="region of interest" description="Disordered" evidence="2">
    <location>
        <begin position="104"/>
        <end position="124"/>
    </location>
</feature>
<feature type="region of interest" description="Disordered" evidence="2">
    <location>
        <begin position="1"/>
        <end position="81"/>
    </location>
</feature>
<dbReference type="InterPro" id="IPR027417">
    <property type="entry name" value="P-loop_NTPase"/>
</dbReference>
<comment type="caution">
    <text evidence="4">The sequence shown here is derived from an EMBL/GenBank/DDBJ whole genome shotgun (WGS) entry which is preliminary data.</text>
</comment>
<dbReference type="Proteomes" id="UP001310890">
    <property type="component" value="Unassembled WGS sequence"/>
</dbReference>
<feature type="domain" description="DUF7605" evidence="3">
    <location>
        <begin position="707"/>
        <end position="883"/>
    </location>
</feature>
<evidence type="ECO:0000259" key="3">
    <source>
        <dbReference type="Pfam" id="PF24564"/>
    </source>
</evidence>
<evidence type="ECO:0000256" key="1">
    <source>
        <dbReference type="SAM" id="Coils"/>
    </source>
</evidence>
<reference evidence="4" key="1">
    <citation type="submission" date="2023-08" db="EMBL/GenBank/DDBJ databases">
        <title>Black Yeasts Isolated from many extreme environments.</title>
        <authorList>
            <person name="Coleine C."/>
            <person name="Stajich J.E."/>
            <person name="Selbmann L."/>
        </authorList>
    </citation>
    <scope>NUCLEOTIDE SEQUENCE</scope>
    <source>
        <strain evidence="4">CCFEE 5401</strain>
    </source>
</reference>
<dbReference type="InterPro" id="IPR056024">
    <property type="entry name" value="DUF7605"/>
</dbReference>
<sequence>MASEHEKDGAGDPQPSQTWNGKRKRDHESEDEVSKPTASSEVKNESEVSKPSSPSDDDIESDVLDATAPSEDEGEDSLFIPEANKLDLATYSTVLDDELLLDRAEDDPEDNGSWSDDPGADDDIDIAAGEDIAYDENSEPYPRCAIYDKEIPAVKSMLTSISKKVQDILRPHDCKAKSFQTYLTTANGLAEIPTTKVLRIALIGNAGVGKSSTLNALVDIPDLAKSLAGGQSCTCVPTEYSGPFAGQSKTYVAIIRYFNMSNIRKVLTELLQNYRIYYFEADPDWDEDTRQGNHRRALAATVTLSILFRDWAEFSSQEDSRAYLDKCCRDQSIKVIDRMMYSCQVRVKAKVFVNDRHSDKVEVSLTRELRKAIDPLLSSKSNSSTPALWPLVEQVFIGVRGSRVLDRLTVIDLPGTSDTDDVRIEICKKYIGSCDWVWAVAPIHRIIDDRLIFMMISRYGRLFGGRIMVVATCSDADIDSKLARDLHGEGLDMKTYLAIGERHKALQKNIKGIEIEMRAQKKVRRPSKQVLIEIQGKELQIKQRRQEQEDLKAQQFECLVDARNEHVTKQLAGRMNDHLPKSMPLRVHCVSNVHYDAIKARRSVQGSRLSAKGTGIPALRALALALAAPGLLRTLEQYIQVTLLVFIRNMQLWLKTTFIERRRTLVLLAKNPQNMLEERVQRRLVTFDSGIKSSLTSPLHRLWSATRRVALEEFKKRERKHPSTVRAFIRKNGNHSTRICPKDSWNEHFMKGVTEFIVEHWEAFESSKSSITDHLKDALVQDMRAILPAIKRDHAPSVPTLPMDRLVGLIEAQVSAVNDVYLDDLYPYSQNLRNIRIDATHDSNTNYFSRTIQPVYGNCNLDSGAGVTKRSMGKIEGHLSKQQKDSPFTTVERSLAKALRKNDAHHLALIKKKINTIYESLYDSFDRVIDNTVEEPSEKRAREALTKALPKLEKVYEEAKRNLEAVKARTDVLLIEDGSPKGGKR</sequence>
<dbReference type="Pfam" id="PF24564">
    <property type="entry name" value="DUF7605"/>
    <property type="match status" value="1"/>
</dbReference>